<evidence type="ECO:0000256" key="1">
    <source>
        <dbReference type="ARBA" id="ARBA00004651"/>
    </source>
</evidence>
<feature type="transmembrane region" description="Helical" evidence="6">
    <location>
        <begin position="346"/>
        <end position="366"/>
    </location>
</feature>
<accession>A0ABP8KMS8</accession>
<proteinExistence type="predicted"/>
<feature type="domain" description="MacB-like periplasmic core" evidence="8">
    <location>
        <begin position="20"/>
        <end position="241"/>
    </location>
</feature>
<organism evidence="9 10">
    <name type="scientific">Nibrella viscosa</name>
    <dbReference type="NCBI Taxonomy" id="1084524"/>
    <lineage>
        <taxon>Bacteria</taxon>
        <taxon>Pseudomonadati</taxon>
        <taxon>Bacteroidota</taxon>
        <taxon>Cytophagia</taxon>
        <taxon>Cytophagales</taxon>
        <taxon>Spirosomataceae</taxon>
        <taxon>Nibrella</taxon>
    </lineage>
</organism>
<dbReference type="Proteomes" id="UP001500936">
    <property type="component" value="Unassembled WGS sequence"/>
</dbReference>
<gene>
    <name evidence="9" type="ORF">GCM10023187_34850</name>
</gene>
<keyword evidence="4 6" id="KW-1133">Transmembrane helix</keyword>
<evidence type="ECO:0000256" key="4">
    <source>
        <dbReference type="ARBA" id="ARBA00022989"/>
    </source>
</evidence>
<dbReference type="EMBL" id="BAABHB010000007">
    <property type="protein sequence ID" value="GAA4410370.1"/>
    <property type="molecule type" value="Genomic_DNA"/>
</dbReference>
<comment type="subcellular location">
    <subcellularLocation>
        <location evidence="1">Cell membrane</location>
        <topology evidence="1">Multi-pass membrane protein</topology>
    </subcellularLocation>
</comment>
<feature type="transmembrane region" description="Helical" evidence="6">
    <location>
        <begin position="290"/>
        <end position="312"/>
    </location>
</feature>
<protein>
    <submittedName>
        <fullName evidence="9">ABC transporter permease</fullName>
    </submittedName>
</protein>
<feature type="transmembrane region" description="Helical" evidence="6">
    <location>
        <begin position="733"/>
        <end position="752"/>
    </location>
</feature>
<keyword evidence="5 6" id="KW-0472">Membrane</keyword>
<dbReference type="Pfam" id="PF02687">
    <property type="entry name" value="FtsX"/>
    <property type="match status" value="2"/>
</dbReference>
<comment type="caution">
    <text evidence="9">The sequence shown here is derived from an EMBL/GenBank/DDBJ whole genome shotgun (WGS) entry which is preliminary data.</text>
</comment>
<feature type="domain" description="ABC3 transporter permease C-terminal" evidence="7">
    <location>
        <begin position="296"/>
        <end position="412"/>
    </location>
</feature>
<evidence type="ECO:0000256" key="5">
    <source>
        <dbReference type="ARBA" id="ARBA00023136"/>
    </source>
</evidence>
<evidence type="ECO:0000313" key="9">
    <source>
        <dbReference type="EMBL" id="GAA4410370.1"/>
    </source>
</evidence>
<feature type="transmembrane region" description="Helical" evidence="6">
    <location>
        <begin position="432"/>
        <end position="453"/>
    </location>
</feature>
<feature type="transmembrane region" description="Helical" evidence="6">
    <location>
        <begin position="681"/>
        <end position="705"/>
    </location>
</feature>
<evidence type="ECO:0000313" key="10">
    <source>
        <dbReference type="Proteomes" id="UP001500936"/>
    </source>
</evidence>
<evidence type="ECO:0000256" key="3">
    <source>
        <dbReference type="ARBA" id="ARBA00022692"/>
    </source>
</evidence>
<feature type="transmembrane region" description="Helical" evidence="6">
    <location>
        <begin position="764"/>
        <end position="785"/>
    </location>
</feature>
<dbReference type="Pfam" id="PF12704">
    <property type="entry name" value="MacB_PCD"/>
    <property type="match status" value="1"/>
</dbReference>
<dbReference type="RefSeq" id="WP_345269147.1">
    <property type="nucleotide sequence ID" value="NZ_BAABHB010000007.1"/>
</dbReference>
<feature type="domain" description="ABC3 transporter permease C-terminal" evidence="7">
    <location>
        <begin position="684"/>
        <end position="797"/>
    </location>
</feature>
<evidence type="ECO:0000256" key="6">
    <source>
        <dbReference type="SAM" id="Phobius"/>
    </source>
</evidence>
<feature type="transmembrane region" description="Helical" evidence="6">
    <location>
        <begin position="21"/>
        <end position="41"/>
    </location>
</feature>
<keyword evidence="10" id="KW-1185">Reference proteome</keyword>
<name>A0ABP8KMS8_9BACT</name>
<sequence length="804" mass="90486">MLRNYLKIAFRNLLKHKSFSFINIVGVAIGLACFLLIALYVKDELSYDRHHRNADRIYRVARTFLSKDGTESLKLGHAAPPFGSLIRQDFPELEQVVRLLENNALLRYGEHSFNEENMFFAEENVFKVFTVNVLSGNPDKALVNPFSIMFSRPMAEKYFGKENPVGKTVRMDSQFDMTVTGVFEPLPAQSHFHPDFLISFSTLNDNRVYGAEGLRSNWGNNSFSTFILTPPNYDISRLEKAFPAFQDRHIPAFQNVKASSYSVLHLMKLTDIHLHSQLDSEIEPNGDIQYVYLFSAIGLFILLIACINYMNLATARSSSRAREVGMRKVVGAIRNQLVGQFLSESLLLVSIALVIALILVLIFLPFLNDFTQKQLTIGALADPTFLLTLIGITLLTGLVAGSYPAFFLTSFQPISVLKGKVASSIRNGRLRQTLVVTQFAIAVALIISTAVVYNQMKYIQNYKLGYQKDQIVLLRMGADSARDYEALKQEFKRSSTINDVARSSRIPSGRLLDSWDAYVLKGDTMAPTDIGIKALTIDYEFIPTYQIEMAAGRNFSREFPTDDSTAFILNETAVKMLGWKDPNDAIGKQFGYGRDRGQIIGVTKDYHFESLHQTVAPIVMFLDPQRLFWASVHVAGKNLPNALAHIESVWKKNFPERPFAYEFLDQRFGQLYAREQTQQTLFGIFAGIAIFISCLGLFGLSMFMAEQRTKEIGVRKVLGASTTDIVALFSKDFLKLVLIAIVIASPIAWYAMDKWMQDFAYQSGIPWWVFILAGALAVLIALFTISFQSIKAALMNPVKSLRAE</sequence>
<dbReference type="InterPro" id="IPR050250">
    <property type="entry name" value="Macrolide_Exporter_MacB"/>
</dbReference>
<feature type="transmembrane region" description="Helical" evidence="6">
    <location>
        <begin position="386"/>
        <end position="411"/>
    </location>
</feature>
<evidence type="ECO:0000259" key="7">
    <source>
        <dbReference type="Pfam" id="PF02687"/>
    </source>
</evidence>
<evidence type="ECO:0000259" key="8">
    <source>
        <dbReference type="Pfam" id="PF12704"/>
    </source>
</evidence>
<dbReference type="PANTHER" id="PTHR30572:SF18">
    <property type="entry name" value="ABC-TYPE MACROLIDE FAMILY EXPORT SYSTEM PERMEASE COMPONENT 2"/>
    <property type="match status" value="1"/>
</dbReference>
<dbReference type="PROSITE" id="PS51257">
    <property type="entry name" value="PROKAR_LIPOPROTEIN"/>
    <property type="match status" value="1"/>
</dbReference>
<keyword evidence="2" id="KW-1003">Cell membrane</keyword>
<dbReference type="PANTHER" id="PTHR30572">
    <property type="entry name" value="MEMBRANE COMPONENT OF TRANSPORTER-RELATED"/>
    <property type="match status" value="1"/>
</dbReference>
<evidence type="ECO:0000256" key="2">
    <source>
        <dbReference type="ARBA" id="ARBA00022475"/>
    </source>
</evidence>
<dbReference type="InterPro" id="IPR025857">
    <property type="entry name" value="MacB_PCD"/>
</dbReference>
<dbReference type="InterPro" id="IPR003838">
    <property type="entry name" value="ABC3_permease_C"/>
</dbReference>
<reference evidence="10" key="1">
    <citation type="journal article" date="2019" name="Int. J. Syst. Evol. Microbiol.">
        <title>The Global Catalogue of Microorganisms (GCM) 10K type strain sequencing project: providing services to taxonomists for standard genome sequencing and annotation.</title>
        <authorList>
            <consortium name="The Broad Institute Genomics Platform"/>
            <consortium name="The Broad Institute Genome Sequencing Center for Infectious Disease"/>
            <person name="Wu L."/>
            <person name="Ma J."/>
        </authorList>
    </citation>
    <scope>NUCLEOTIDE SEQUENCE [LARGE SCALE GENOMIC DNA]</scope>
    <source>
        <strain evidence="10">JCM 17925</strain>
    </source>
</reference>
<keyword evidence="3 6" id="KW-0812">Transmembrane</keyword>